<dbReference type="PANTHER" id="PTHR43141:SF5">
    <property type="entry name" value="CYTOCHROME BD-I UBIQUINOL OXIDASE SUBUNIT 2"/>
    <property type="match status" value="1"/>
</dbReference>
<feature type="transmembrane region" description="Helical" evidence="12">
    <location>
        <begin position="95"/>
        <end position="115"/>
    </location>
</feature>
<keyword evidence="4" id="KW-1003">Cell membrane</keyword>
<dbReference type="EMBL" id="FMBL01000001">
    <property type="protein sequence ID" value="SCC79443.1"/>
    <property type="molecule type" value="Genomic_DNA"/>
</dbReference>
<feature type="transmembrane region" description="Helical" evidence="12">
    <location>
        <begin position="239"/>
        <end position="259"/>
    </location>
</feature>
<dbReference type="STRING" id="1505727.GA0061077_0729"/>
<dbReference type="PANTHER" id="PTHR43141">
    <property type="entry name" value="CYTOCHROME BD2 SUBUNIT II"/>
    <property type="match status" value="1"/>
</dbReference>
<evidence type="ECO:0000256" key="9">
    <source>
        <dbReference type="ARBA" id="ARBA00022989"/>
    </source>
</evidence>
<keyword evidence="5" id="KW-0349">Heme</keyword>
<evidence type="ECO:0000256" key="7">
    <source>
        <dbReference type="ARBA" id="ARBA00022723"/>
    </source>
</evidence>
<dbReference type="GO" id="GO:0009055">
    <property type="term" value="F:electron transfer activity"/>
    <property type="evidence" value="ECO:0007669"/>
    <property type="project" value="TreeGrafter"/>
</dbReference>
<sequence length="356" mass="39509">MSEFLAKPLIDGGNFLQLLWFFVIALVFAIFLFLEGVDFGVGMATRVLAHNGDERALYMRAVGPHWDGNEVWLITGGGAMFASFPLWYASLFSGYYLLLFIVLVGLILRGVSFEFASHAVTDRERSVWQWANFAGSVIAPFGLGMMLTSLIQGVPMDEKGNVYAGFFDVVNWLSIVGGVAVVFFSFVHGVHFLSLKLDKESSLRMLDTTKKVYWFAYPALVVFVILAFFFTDFYQRRTWSTLLITVVILAATICGHVSAYKKRGGFAFVASGLTLAGIIAFIFNGLFPNVMIATDPARSLKFATASSTQYTLGIMTIVLCCLLPIVLIYFVWSYYIQRKRLISDSSPASIKAALSE</sequence>
<keyword evidence="11 12" id="KW-0472">Membrane</keyword>
<evidence type="ECO:0000256" key="5">
    <source>
        <dbReference type="ARBA" id="ARBA00022617"/>
    </source>
</evidence>
<keyword evidence="14" id="KW-1185">Reference proteome</keyword>
<dbReference type="NCBIfam" id="TIGR00203">
    <property type="entry name" value="cydB"/>
    <property type="match status" value="1"/>
</dbReference>
<dbReference type="GO" id="GO:0016682">
    <property type="term" value="F:oxidoreductase activity, acting on diphenols and related substances as donors, oxygen as acceptor"/>
    <property type="evidence" value="ECO:0007669"/>
    <property type="project" value="TreeGrafter"/>
</dbReference>
<feature type="transmembrane region" description="Helical" evidence="12">
    <location>
        <begin position="20"/>
        <end position="49"/>
    </location>
</feature>
<feature type="transmembrane region" description="Helical" evidence="12">
    <location>
        <begin position="266"/>
        <end position="287"/>
    </location>
</feature>
<evidence type="ECO:0000256" key="2">
    <source>
        <dbReference type="ARBA" id="ARBA00007543"/>
    </source>
</evidence>
<keyword evidence="8" id="KW-0249">Electron transport</keyword>
<evidence type="ECO:0000313" key="13">
    <source>
        <dbReference type="EMBL" id="SCC79443.1"/>
    </source>
</evidence>
<dbReference type="GO" id="GO:0070069">
    <property type="term" value="C:cytochrome complex"/>
    <property type="evidence" value="ECO:0007669"/>
    <property type="project" value="TreeGrafter"/>
</dbReference>
<keyword evidence="3" id="KW-0813">Transport</keyword>
<keyword evidence="6 12" id="KW-0812">Transmembrane</keyword>
<keyword evidence="9 12" id="KW-1133">Transmembrane helix</keyword>
<evidence type="ECO:0000313" key="14">
    <source>
        <dbReference type="Proteomes" id="UP000242610"/>
    </source>
</evidence>
<gene>
    <name evidence="13" type="ORF">GA0061077_0729</name>
</gene>
<feature type="transmembrane region" description="Helical" evidence="12">
    <location>
        <begin position="172"/>
        <end position="193"/>
    </location>
</feature>
<feature type="transmembrane region" description="Helical" evidence="12">
    <location>
        <begin position="307"/>
        <end position="332"/>
    </location>
</feature>
<dbReference type="Proteomes" id="UP000242610">
    <property type="component" value="Unassembled WGS sequence"/>
</dbReference>
<dbReference type="Pfam" id="PF02322">
    <property type="entry name" value="Cyt_bd_oxida_II"/>
    <property type="match status" value="1"/>
</dbReference>
<keyword evidence="7" id="KW-0479">Metal-binding</keyword>
<keyword evidence="10" id="KW-0408">Iron</keyword>
<dbReference type="PIRSF" id="PIRSF000267">
    <property type="entry name" value="Cyt_oxidse_sub2"/>
    <property type="match status" value="1"/>
</dbReference>
<evidence type="ECO:0000256" key="11">
    <source>
        <dbReference type="ARBA" id="ARBA00023136"/>
    </source>
</evidence>
<dbReference type="GO" id="GO:0005886">
    <property type="term" value="C:plasma membrane"/>
    <property type="evidence" value="ECO:0007669"/>
    <property type="project" value="UniProtKB-SubCell"/>
</dbReference>
<name>A0A1C4H3T5_9BIFI</name>
<dbReference type="GO" id="GO:0019646">
    <property type="term" value="P:aerobic electron transport chain"/>
    <property type="evidence" value="ECO:0007669"/>
    <property type="project" value="TreeGrafter"/>
</dbReference>
<feature type="transmembrane region" description="Helical" evidence="12">
    <location>
        <begin position="70"/>
        <end position="89"/>
    </location>
</feature>
<dbReference type="AlphaFoldDB" id="A0A1C4H3T5"/>
<comment type="similarity">
    <text evidence="2">Belongs to the cytochrome ubiquinol oxidase subunit 2 family.</text>
</comment>
<evidence type="ECO:0000256" key="12">
    <source>
        <dbReference type="SAM" id="Phobius"/>
    </source>
</evidence>
<protein>
    <submittedName>
        <fullName evidence="13">Cytochrome d ubiquinol oxidase subunit II</fullName>
    </submittedName>
</protein>
<evidence type="ECO:0000256" key="4">
    <source>
        <dbReference type="ARBA" id="ARBA00022475"/>
    </source>
</evidence>
<dbReference type="RefSeq" id="WP_091847500.1">
    <property type="nucleotide sequence ID" value="NZ_FMBL01000001.1"/>
</dbReference>
<evidence type="ECO:0000256" key="8">
    <source>
        <dbReference type="ARBA" id="ARBA00022982"/>
    </source>
</evidence>
<dbReference type="InterPro" id="IPR003317">
    <property type="entry name" value="Cyt-d_oxidase_su2"/>
</dbReference>
<comment type="subcellular location">
    <subcellularLocation>
        <location evidence="1">Cell membrane</location>
        <topology evidence="1">Multi-pass membrane protein</topology>
    </subcellularLocation>
</comment>
<evidence type="ECO:0000256" key="1">
    <source>
        <dbReference type="ARBA" id="ARBA00004651"/>
    </source>
</evidence>
<evidence type="ECO:0000256" key="3">
    <source>
        <dbReference type="ARBA" id="ARBA00022448"/>
    </source>
</evidence>
<proteinExistence type="inferred from homology"/>
<dbReference type="GO" id="GO:0046872">
    <property type="term" value="F:metal ion binding"/>
    <property type="evidence" value="ECO:0007669"/>
    <property type="project" value="UniProtKB-KW"/>
</dbReference>
<dbReference type="OrthoDB" id="9776710at2"/>
<feature type="transmembrane region" description="Helical" evidence="12">
    <location>
        <begin position="127"/>
        <end position="152"/>
    </location>
</feature>
<feature type="transmembrane region" description="Helical" evidence="12">
    <location>
        <begin position="214"/>
        <end position="233"/>
    </location>
</feature>
<evidence type="ECO:0000256" key="6">
    <source>
        <dbReference type="ARBA" id="ARBA00022692"/>
    </source>
</evidence>
<reference evidence="14" key="1">
    <citation type="submission" date="2016-08" db="EMBL/GenBank/DDBJ databases">
        <authorList>
            <person name="Varghese N."/>
            <person name="Submissions Spin"/>
        </authorList>
    </citation>
    <scope>NUCLEOTIDE SEQUENCE [LARGE SCALE GENOMIC DNA]</scope>
    <source>
        <strain evidence="14">R-52791</strain>
    </source>
</reference>
<organism evidence="13 14">
    <name type="scientific">Bifidobacterium commune</name>
    <dbReference type="NCBI Taxonomy" id="1505727"/>
    <lineage>
        <taxon>Bacteria</taxon>
        <taxon>Bacillati</taxon>
        <taxon>Actinomycetota</taxon>
        <taxon>Actinomycetes</taxon>
        <taxon>Bifidobacteriales</taxon>
        <taxon>Bifidobacteriaceae</taxon>
        <taxon>Bifidobacterium</taxon>
    </lineage>
</organism>
<accession>A0A1C4H3T5</accession>
<evidence type="ECO:0000256" key="10">
    <source>
        <dbReference type="ARBA" id="ARBA00023004"/>
    </source>
</evidence>